<dbReference type="PROSITE" id="PS51294">
    <property type="entry name" value="HTH_MYB"/>
    <property type="match status" value="1"/>
</dbReference>
<feature type="compositionally biased region" description="Polar residues" evidence="2">
    <location>
        <begin position="1490"/>
        <end position="1532"/>
    </location>
</feature>
<dbReference type="OrthoDB" id="608866at2759"/>
<feature type="compositionally biased region" description="Polar residues" evidence="2">
    <location>
        <begin position="1619"/>
        <end position="1628"/>
    </location>
</feature>
<feature type="region of interest" description="Disordered" evidence="2">
    <location>
        <begin position="494"/>
        <end position="521"/>
    </location>
</feature>
<feature type="region of interest" description="Disordered" evidence="2">
    <location>
        <begin position="600"/>
        <end position="637"/>
    </location>
</feature>
<feature type="region of interest" description="Disordered" evidence="2">
    <location>
        <begin position="1728"/>
        <end position="1769"/>
    </location>
</feature>
<feature type="compositionally biased region" description="Basic residues" evidence="2">
    <location>
        <begin position="760"/>
        <end position="775"/>
    </location>
</feature>
<evidence type="ECO:0000313" key="5">
    <source>
        <dbReference type="EMBL" id="KAJ2679360.1"/>
    </source>
</evidence>
<feature type="region of interest" description="Disordered" evidence="2">
    <location>
        <begin position="812"/>
        <end position="839"/>
    </location>
</feature>
<reference evidence="5" key="1">
    <citation type="submission" date="2022-07" db="EMBL/GenBank/DDBJ databases">
        <title>Phylogenomic reconstructions and comparative analyses of Kickxellomycotina fungi.</title>
        <authorList>
            <person name="Reynolds N.K."/>
            <person name="Stajich J.E."/>
            <person name="Barry K."/>
            <person name="Grigoriev I.V."/>
            <person name="Crous P."/>
            <person name="Smith M.E."/>
        </authorList>
    </citation>
    <scope>NUCLEOTIDE SEQUENCE</scope>
    <source>
        <strain evidence="5">NRRL 3115</strain>
    </source>
</reference>
<feature type="region of interest" description="Disordered" evidence="2">
    <location>
        <begin position="146"/>
        <end position="179"/>
    </location>
</feature>
<feature type="region of interest" description="Disordered" evidence="2">
    <location>
        <begin position="1381"/>
        <end position="1408"/>
    </location>
</feature>
<feature type="region of interest" description="Disordered" evidence="2">
    <location>
        <begin position="319"/>
        <end position="339"/>
    </location>
</feature>
<dbReference type="Proteomes" id="UP001151518">
    <property type="component" value="Unassembled WGS sequence"/>
</dbReference>
<feature type="region of interest" description="Disordered" evidence="2">
    <location>
        <begin position="72"/>
        <end position="109"/>
    </location>
</feature>
<dbReference type="SUPFAM" id="SSF46689">
    <property type="entry name" value="Homeodomain-like"/>
    <property type="match status" value="2"/>
</dbReference>
<organism evidence="5 6">
    <name type="scientific">Coemansia spiralis</name>
    <dbReference type="NCBI Taxonomy" id="417178"/>
    <lineage>
        <taxon>Eukaryota</taxon>
        <taxon>Fungi</taxon>
        <taxon>Fungi incertae sedis</taxon>
        <taxon>Zoopagomycota</taxon>
        <taxon>Kickxellomycotina</taxon>
        <taxon>Kickxellomycetes</taxon>
        <taxon>Kickxellales</taxon>
        <taxon>Kickxellaceae</taxon>
        <taxon>Coemansia</taxon>
    </lineage>
</organism>
<dbReference type="CDD" id="cd11660">
    <property type="entry name" value="SANT_TRF"/>
    <property type="match status" value="1"/>
</dbReference>
<feature type="domain" description="Myb-like" evidence="3">
    <location>
        <begin position="436"/>
        <end position="491"/>
    </location>
</feature>
<feature type="compositionally biased region" description="Polar residues" evidence="2">
    <location>
        <begin position="146"/>
        <end position="165"/>
    </location>
</feature>
<dbReference type="InterPro" id="IPR052450">
    <property type="entry name" value="TRBD-Containing_Protein"/>
</dbReference>
<dbReference type="InterPro" id="IPR001005">
    <property type="entry name" value="SANT/Myb"/>
</dbReference>
<feature type="compositionally biased region" description="Low complexity" evidence="2">
    <location>
        <begin position="1450"/>
        <end position="1460"/>
    </location>
</feature>
<feature type="region of interest" description="Disordered" evidence="2">
    <location>
        <begin position="1450"/>
        <end position="1539"/>
    </location>
</feature>
<evidence type="ECO:0000313" key="6">
    <source>
        <dbReference type="Proteomes" id="UP001151518"/>
    </source>
</evidence>
<name>A0A9W8L069_9FUNG</name>
<feature type="region of interest" description="Disordered" evidence="2">
    <location>
        <begin position="1"/>
        <end position="22"/>
    </location>
</feature>
<evidence type="ECO:0000259" key="4">
    <source>
        <dbReference type="PROSITE" id="PS51294"/>
    </source>
</evidence>
<feature type="compositionally biased region" description="Polar residues" evidence="2">
    <location>
        <begin position="322"/>
        <end position="336"/>
    </location>
</feature>
<keyword evidence="1" id="KW-0539">Nucleus</keyword>
<feature type="region of interest" description="Disordered" evidence="2">
    <location>
        <begin position="1560"/>
        <end position="1579"/>
    </location>
</feature>
<sequence length="1769" mass="183065">MTTNSGFQADIASTAHAPTAPGPELVNKFIAYYSTATDAAVLATADALSHSELPGPATPAPSTPVALLASTEHHQMRSDKNSESSGQSTDTELAGNGRSSESSSSMGDSAAAAARVLAALQDRTGGPSGSPANLDSVASSIANGSNMWQSTQGSAARVHSSTSTPRHNHATFSGCAREGSAPLPGAMDAAGQRRPDMGFLALLNSAAAYVAESSSAANPATNAHHSHSSDSHRTNNSHNRQQQQHADSAYLAHNDMLSASPLTLTEISQGFGHVGGASGAQSGFSAQYDAALSNAAYRDLAQALQHIAATTTGSNGALLATGTDTHSQHSHFSTQPVEAHAAQINHLTASAVNSDQIVSSNSQAAVKNNTNSSSLAIQAQQGHHYHHAPATGSSSLSSGSTKRKRKDGGSGSPQQTPAKRKASHAPDQAKSTPNSEIRRAARKWTEEETENLLQGCSKYGVGAWKKILDDSSFTFNNRTSVDLKDRFRTIRAQECAHSPYQKGNRKNHGKEPDVVWPLPPNSQRLQGLQRVQRKPTRNYTNDEDRRLLIGVLRHANHWTKIAADPDLKLGDRPGQSLRDRLRNAFPEVFELFGYVIPKKERADRERHTSPGPHPAQEKATTPKRKAPTGSKRLDGDIPDHIRNMIMFILSERNASLDPHPIPEEDGDSSYDADADADADANADRMSRDDLAAADDNDSGLSAMSVDTVTPSPTSNKSRASRKRSVTVASGSKSTRNKRSNSVQAAVKDEVEAPDTVPKRASSRKKSTTQRRNRSKSKGDPIDQGYGSAVLASAEASILASVSLDPETNTAFTTTVTQNDGGIHSAPTHGNNNSGGLHLSDLSAMSDTEQRRSGTISAGSFGAHHHRNFLLDSFAPSVFSRPVGVMTPTDQLDALALEGRIASGYSTPTQSTKRRHSVQADFNDAMAAAAAIAAGMDRSSYSSALNFFHSAGTGLDHSAADVAGSAAMHLGNPADTMRRMTVDGQINPDAFLFPRLPDDDVTAAAAAAAAAAVAVDMSAPISTNQSNAETAEASTSDAASRILATTVGAVTTGMHNPAISVDTDYKLSATATSVEQPLSASALMNGTMSDSRDDLLFGHRGQLRSAQRLLRENGVADDNSIGLSTTSAGDSRVDLEALTQFSQWFPNFASSNLGWNLGGSSSHIGSGSIDPNMLNAGLTSSATMAAPTSGADAGGGAGVGGDGCNNAAGSNVALTHARRRSQFDWYGLTPSLAAALDAANTTVAAAAAAAQAATSDTSGLSSLGPFGIGQSTTNPSYRRPSMPIFPSFAYPPSSDFLNLPTNALHGADIRDGMASEQSAAYNTANQDGATIAEAAAAAAAAVAVALGDGPESLDHKAGIAGPRSYSVGAGSEIANKTGIASGLAPMVTTGGSSNTTSAHTRRRTMHVPPSLIEGVATSNFGADQLNRASAISSSGGSGGSIIRALNLHTQPLQQPQQNSSRRSNKQYPPRLSSGALKPVAVGATRVRRSRTIGSGNKNGAAGLTNSQQEAASPAAGTSSTLPAVSEAASSPLTQFPPVPAAFGIDQQNTQQQQFASLFGSVGAESTESGTPGSSGRHRRTLSGTEFTQDAISAFADISPGFLAGIKLSDNSSFGFSATNGLASSSQPNQHHYHHETAGGNSGDGRGSKDGDSMDVDLEMMTSLSTGAAAIDFSSSFKPYLWTSTGLGDDGLNGASIVDETRSLADIHRDASGSVTVDLYRPASLTPTGRHRHLNAIGGSANAGSESAPAVSPVAPRSAASTPGRREAVGI</sequence>
<accession>A0A9W8L069</accession>
<dbReference type="Pfam" id="PF00249">
    <property type="entry name" value="Myb_DNA-binding"/>
    <property type="match status" value="1"/>
</dbReference>
<feature type="compositionally biased region" description="Polar residues" evidence="2">
    <location>
        <begin position="234"/>
        <end position="246"/>
    </location>
</feature>
<evidence type="ECO:0008006" key="7">
    <source>
        <dbReference type="Google" id="ProtNLM"/>
    </source>
</evidence>
<feature type="domain" description="HTH myb-type" evidence="4">
    <location>
        <begin position="442"/>
        <end position="495"/>
    </location>
</feature>
<dbReference type="EMBL" id="JANBTW010000012">
    <property type="protein sequence ID" value="KAJ2679360.1"/>
    <property type="molecule type" value="Genomic_DNA"/>
</dbReference>
<gene>
    <name evidence="5" type="ORF">GGI25_001495</name>
</gene>
<feature type="compositionally biased region" description="Acidic residues" evidence="2">
    <location>
        <begin position="663"/>
        <end position="680"/>
    </location>
</feature>
<dbReference type="PANTHER" id="PTHR46734">
    <property type="entry name" value="TELOMERIC REPEAT-BINDING FACTOR 1 TERF1"/>
    <property type="match status" value="1"/>
</dbReference>
<proteinExistence type="predicted"/>
<evidence type="ECO:0000256" key="2">
    <source>
        <dbReference type="SAM" id="MobiDB-lite"/>
    </source>
</evidence>
<feature type="region of interest" description="Disordered" evidence="2">
    <location>
        <begin position="216"/>
        <end position="246"/>
    </location>
</feature>
<evidence type="ECO:0000256" key="1">
    <source>
        <dbReference type="ARBA" id="ARBA00023242"/>
    </source>
</evidence>
<comment type="caution">
    <text evidence="5">The sequence shown here is derived from an EMBL/GenBank/DDBJ whole genome shotgun (WGS) entry which is preliminary data.</text>
</comment>
<dbReference type="InterPro" id="IPR017930">
    <property type="entry name" value="Myb_dom"/>
</dbReference>
<feature type="region of interest" description="Disordered" evidence="2">
    <location>
        <begin position="1619"/>
        <end position="1651"/>
    </location>
</feature>
<feature type="compositionally biased region" description="Low complexity" evidence="2">
    <location>
        <begin position="1561"/>
        <end position="1573"/>
    </location>
</feature>
<protein>
    <recommendedName>
        <fullName evidence="7">Myb-like domain-containing protein</fullName>
    </recommendedName>
</protein>
<dbReference type="PANTHER" id="PTHR46734:SF1">
    <property type="entry name" value="TELOMERIC REPEAT-BINDING FACTOR 1"/>
    <property type="match status" value="1"/>
</dbReference>
<feature type="compositionally biased region" description="Basic and acidic residues" evidence="2">
    <location>
        <begin position="72"/>
        <end position="82"/>
    </location>
</feature>
<dbReference type="PROSITE" id="PS50090">
    <property type="entry name" value="MYB_LIKE"/>
    <property type="match status" value="1"/>
</dbReference>
<dbReference type="SMART" id="SM00717">
    <property type="entry name" value="SANT"/>
    <property type="match status" value="2"/>
</dbReference>
<feature type="region of interest" description="Disordered" evidence="2">
    <location>
        <begin position="655"/>
        <end position="785"/>
    </location>
</feature>
<feature type="compositionally biased region" description="Low complexity" evidence="2">
    <location>
        <begin position="1743"/>
        <end position="1761"/>
    </location>
</feature>
<dbReference type="InterPro" id="IPR009057">
    <property type="entry name" value="Homeodomain-like_sf"/>
</dbReference>
<feature type="compositionally biased region" description="Polar residues" evidence="2">
    <location>
        <begin position="698"/>
        <end position="717"/>
    </location>
</feature>
<evidence type="ECO:0000259" key="3">
    <source>
        <dbReference type="PROSITE" id="PS50090"/>
    </source>
</evidence>
<feature type="compositionally biased region" description="Polar residues" evidence="2">
    <location>
        <begin position="1388"/>
        <end position="1397"/>
    </location>
</feature>
<dbReference type="Gene3D" id="1.10.10.60">
    <property type="entry name" value="Homeodomain-like"/>
    <property type="match status" value="1"/>
</dbReference>
<dbReference type="Gene3D" id="1.10.246.220">
    <property type="match status" value="1"/>
</dbReference>
<feature type="compositionally biased region" description="Low complexity" evidence="2">
    <location>
        <begin position="94"/>
        <end position="109"/>
    </location>
</feature>
<feature type="compositionally biased region" description="Polar residues" evidence="2">
    <location>
        <begin position="726"/>
        <end position="743"/>
    </location>
</feature>
<feature type="compositionally biased region" description="Basic and acidic residues" evidence="2">
    <location>
        <begin position="681"/>
        <end position="690"/>
    </location>
</feature>
<feature type="region of interest" description="Disordered" evidence="2">
    <location>
        <begin position="376"/>
        <end position="443"/>
    </location>
</feature>